<proteinExistence type="predicted"/>
<accession>A0AAE0THG2</accession>
<sequence length="125" mass="14874">MYHSYVNLRGEIKQRKWENHPPPHTSKKPVEGETILFSQRSEQRRPDQPQTPLPWKLDTRPSSPKGLGKGESIKKMSLKRQLEGKKQKNNKLSIKELQMNHSQRKIGVLRRHIRKRQRLLNRISR</sequence>
<evidence type="ECO:0000256" key="1">
    <source>
        <dbReference type="SAM" id="MobiDB-lite"/>
    </source>
</evidence>
<reference evidence="2" key="1">
    <citation type="journal article" date="2021" name="Genome Biol. Evol.">
        <title>A High-Quality Reference Genome for a Parasitic Bivalve with Doubly Uniparental Inheritance (Bivalvia: Unionida).</title>
        <authorList>
            <person name="Smith C.H."/>
        </authorList>
    </citation>
    <scope>NUCLEOTIDE SEQUENCE</scope>
    <source>
        <strain evidence="2">CHS0354</strain>
    </source>
</reference>
<evidence type="ECO:0000313" key="2">
    <source>
        <dbReference type="EMBL" id="KAK3610407.1"/>
    </source>
</evidence>
<protein>
    <submittedName>
        <fullName evidence="2">Uncharacterized protein</fullName>
    </submittedName>
</protein>
<dbReference type="AlphaFoldDB" id="A0AAE0THG2"/>
<dbReference type="Proteomes" id="UP001195483">
    <property type="component" value="Unassembled WGS sequence"/>
</dbReference>
<name>A0AAE0THG2_9BIVA</name>
<evidence type="ECO:0000313" key="3">
    <source>
        <dbReference type="Proteomes" id="UP001195483"/>
    </source>
</evidence>
<reference evidence="2" key="2">
    <citation type="journal article" date="2021" name="Genome Biol. Evol.">
        <title>Developing a high-quality reference genome for a parasitic bivalve with doubly uniparental inheritance (Bivalvia: Unionida).</title>
        <authorList>
            <person name="Smith C.H."/>
        </authorList>
    </citation>
    <scope>NUCLEOTIDE SEQUENCE</scope>
    <source>
        <strain evidence="2">CHS0354</strain>
        <tissue evidence="2">Mantle</tissue>
    </source>
</reference>
<dbReference type="EMBL" id="JAEAOA010000568">
    <property type="protein sequence ID" value="KAK3610407.1"/>
    <property type="molecule type" value="Genomic_DNA"/>
</dbReference>
<reference evidence="2" key="3">
    <citation type="submission" date="2023-05" db="EMBL/GenBank/DDBJ databases">
        <authorList>
            <person name="Smith C.H."/>
        </authorList>
    </citation>
    <scope>NUCLEOTIDE SEQUENCE</scope>
    <source>
        <strain evidence="2">CHS0354</strain>
        <tissue evidence="2">Mantle</tissue>
    </source>
</reference>
<gene>
    <name evidence="2" type="ORF">CHS0354_008697</name>
</gene>
<feature type="region of interest" description="Disordered" evidence="1">
    <location>
        <begin position="1"/>
        <end position="96"/>
    </location>
</feature>
<keyword evidence="3" id="KW-1185">Reference proteome</keyword>
<feature type="compositionally biased region" description="Basic and acidic residues" evidence="1">
    <location>
        <begin position="10"/>
        <end position="21"/>
    </location>
</feature>
<comment type="caution">
    <text evidence="2">The sequence shown here is derived from an EMBL/GenBank/DDBJ whole genome shotgun (WGS) entry which is preliminary data.</text>
</comment>
<organism evidence="2 3">
    <name type="scientific">Potamilus streckersoni</name>
    <dbReference type="NCBI Taxonomy" id="2493646"/>
    <lineage>
        <taxon>Eukaryota</taxon>
        <taxon>Metazoa</taxon>
        <taxon>Spiralia</taxon>
        <taxon>Lophotrochozoa</taxon>
        <taxon>Mollusca</taxon>
        <taxon>Bivalvia</taxon>
        <taxon>Autobranchia</taxon>
        <taxon>Heteroconchia</taxon>
        <taxon>Palaeoheterodonta</taxon>
        <taxon>Unionida</taxon>
        <taxon>Unionoidea</taxon>
        <taxon>Unionidae</taxon>
        <taxon>Ambleminae</taxon>
        <taxon>Lampsilini</taxon>
        <taxon>Potamilus</taxon>
    </lineage>
</organism>